<dbReference type="AlphaFoldDB" id="A0AAD9KUE7"/>
<evidence type="ECO:0000256" key="1">
    <source>
        <dbReference type="SAM" id="MobiDB-lite"/>
    </source>
</evidence>
<sequence>MPQRLRVRSFTGQNYFVATTCLLWTRTQTTTSWRVDKHLPCSIHSFRTVGWFHDDESDDPFATFARLQSSIPSLQRSHSHRQYPRRNARSHQHQIAPGHHA</sequence>
<feature type="compositionally biased region" description="Basic residues" evidence="1">
    <location>
        <begin position="77"/>
        <end position="92"/>
    </location>
</feature>
<evidence type="ECO:0000313" key="2">
    <source>
        <dbReference type="EMBL" id="KAK2177661.1"/>
    </source>
</evidence>
<gene>
    <name evidence="2" type="ORF">NP493_587g04018</name>
</gene>
<reference evidence="2" key="1">
    <citation type="journal article" date="2023" name="Mol. Biol. Evol.">
        <title>Third-Generation Sequencing Reveals the Adaptive Role of the Epigenome in Three Deep-Sea Polychaetes.</title>
        <authorList>
            <person name="Perez M."/>
            <person name="Aroh O."/>
            <person name="Sun Y."/>
            <person name="Lan Y."/>
            <person name="Juniper S.K."/>
            <person name="Young C.R."/>
            <person name="Angers B."/>
            <person name="Qian P.Y."/>
        </authorList>
    </citation>
    <scope>NUCLEOTIDE SEQUENCE</scope>
    <source>
        <strain evidence="2">R07B-5</strain>
    </source>
</reference>
<proteinExistence type="predicted"/>
<name>A0AAD9KUE7_RIDPI</name>
<dbReference type="EMBL" id="JAODUO010000586">
    <property type="protein sequence ID" value="KAK2177661.1"/>
    <property type="molecule type" value="Genomic_DNA"/>
</dbReference>
<feature type="region of interest" description="Disordered" evidence="1">
    <location>
        <begin position="72"/>
        <end position="101"/>
    </location>
</feature>
<evidence type="ECO:0000313" key="3">
    <source>
        <dbReference type="Proteomes" id="UP001209878"/>
    </source>
</evidence>
<dbReference type="Proteomes" id="UP001209878">
    <property type="component" value="Unassembled WGS sequence"/>
</dbReference>
<comment type="caution">
    <text evidence="2">The sequence shown here is derived from an EMBL/GenBank/DDBJ whole genome shotgun (WGS) entry which is preliminary data.</text>
</comment>
<protein>
    <submittedName>
        <fullName evidence="2">Uncharacterized protein</fullName>
    </submittedName>
</protein>
<organism evidence="2 3">
    <name type="scientific">Ridgeia piscesae</name>
    <name type="common">Tubeworm</name>
    <dbReference type="NCBI Taxonomy" id="27915"/>
    <lineage>
        <taxon>Eukaryota</taxon>
        <taxon>Metazoa</taxon>
        <taxon>Spiralia</taxon>
        <taxon>Lophotrochozoa</taxon>
        <taxon>Annelida</taxon>
        <taxon>Polychaeta</taxon>
        <taxon>Sedentaria</taxon>
        <taxon>Canalipalpata</taxon>
        <taxon>Sabellida</taxon>
        <taxon>Siboglinidae</taxon>
        <taxon>Ridgeia</taxon>
    </lineage>
</organism>
<keyword evidence="3" id="KW-1185">Reference proteome</keyword>
<accession>A0AAD9KUE7</accession>